<dbReference type="InterPro" id="IPR005546">
    <property type="entry name" value="Autotransporte_beta"/>
</dbReference>
<feature type="non-terminal residue" evidence="2">
    <location>
        <position position="1"/>
    </location>
</feature>
<dbReference type="AlphaFoldDB" id="A0AA40NDY2"/>
<dbReference type="Proteomes" id="UP000050520">
    <property type="component" value="Unassembled WGS sequence"/>
</dbReference>
<dbReference type="EMBL" id="LJEB01000487">
    <property type="protein sequence ID" value="KPR43313.1"/>
    <property type="molecule type" value="Genomic_DNA"/>
</dbReference>
<dbReference type="NCBIfam" id="TIGR01414">
    <property type="entry name" value="autotrans_barl"/>
    <property type="match status" value="1"/>
</dbReference>
<dbReference type="InterPro" id="IPR006315">
    <property type="entry name" value="OM_autotransptr_brl_dom"/>
</dbReference>
<feature type="non-terminal residue" evidence="2">
    <location>
        <position position="125"/>
    </location>
</feature>
<dbReference type="RefSeq" id="WP_172724809.1">
    <property type="nucleotide sequence ID" value="NZ_LJEB01000487.1"/>
</dbReference>
<evidence type="ECO:0000259" key="1">
    <source>
        <dbReference type="PROSITE" id="PS51208"/>
    </source>
</evidence>
<gene>
    <name evidence="2" type="ORF">AN672_30315</name>
</gene>
<organism evidence="2 3">
    <name type="scientific">Citrobacter freundii</name>
    <dbReference type="NCBI Taxonomy" id="546"/>
    <lineage>
        <taxon>Bacteria</taxon>
        <taxon>Pseudomonadati</taxon>
        <taxon>Pseudomonadota</taxon>
        <taxon>Gammaproteobacteria</taxon>
        <taxon>Enterobacterales</taxon>
        <taxon>Enterobacteriaceae</taxon>
        <taxon>Citrobacter</taxon>
        <taxon>Citrobacter freundii complex</taxon>
    </lineage>
</organism>
<dbReference type="Pfam" id="PF03797">
    <property type="entry name" value="Autotransporter"/>
    <property type="match status" value="1"/>
</dbReference>
<dbReference type="SUPFAM" id="SSF103515">
    <property type="entry name" value="Autotransporter"/>
    <property type="match status" value="1"/>
</dbReference>
<protein>
    <recommendedName>
        <fullName evidence="1">Autotransporter domain-containing protein</fullName>
    </recommendedName>
</protein>
<accession>A0AA40NDY2</accession>
<evidence type="ECO:0000313" key="2">
    <source>
        <dbReference type="EMBL" id="KPR43313.1"/>
    </source>
</evidence>
<dbReference type="Gene3D" id="2.40.128.130">
    <property type="entry name" value="Autotransporter beta-domain"/>
    <property type="match status" value="1"/>
</dbReference>
<dbReference type="GO" id="GO:0019867">
    <property type="term" value="C:outer membrane"/>
    <property type="evidence" value="ECO:0007669"/>
    <property type="project" value="InterPro"/>
</dbReference>
<feature type="domain" description="Autotransporter" evidence="1">
    <location>
        <begin position="33"/>
        <end position="125"/>
    </location>
</feature>
<comment type="caution">
    <text evidence="2">The sequence shown here is derived from an EMBL/GenBank/DDBJ whole genome shotgun (WGS) entry which is preliminary data.</text>
</comment>
<dbReference type="InterPro" id="IPR036709">
    <property type="entry name" value="Autotransporte_beta_dom_sf"/>
</dbReference>
<sequence>TMLYSGLASVVRQGDISLLGNMHQRMGDEVKPGIDEDNRAWARMIGYSGKTKLDDAAGTQTSSHTMGIQVGVDMYANESWKAGMYTSILDIDSNVKGTKTGSDGKGGNIDDNAFYVGGYATWFSG</sequence>
<reference evidence="3" key="1">
    <citation type="submission" date="2015-09" db="EMBL/GenBank/DDBJ databases">
        <title>Prevalence of NDMs in South Africa.</title>
        <authorList>
            <person name="Osei Sekyere J."/>
            <person name="Govinden U."/>
            <person name="Essack S."/>
            <person name="Haldorsen B."/>
            <person name="Samuelsen O."/>
            <person name="Aasnaes B."/>
            <person name="Sundsfjord A."/>
        </authorList>
    </citation>
    <scope>NUCLEOTIDE SEQUENCE [LARGE SCALE GENOMIC DNA]</scope>
    <source>
        <strain evidence="3">ST62:944112508</strain>
    </source>
</reference>
<dbReference type="PROSITE" id="PS51208">
    <property type="entry name" value="AUTOTRANSPORTER"/>
    <property type="match status" value="1"/>
</dbReference>
<evidence type="ECO:0000313" key="3">
    <source>
        <dbReference type="Proteomes" id="UP000050520"/>
    </source>
</evidence>
<reference evidence="2 3" key="2">
    <citation type="journal article" date="2017" name="PLoS ONE">
        <title>Genomic and phenotypic characterisation of fluoroquinolone resistance mechanisms in Enterobacteriaceae in Durban, South Africa.</title>
        <authorList>
            <person name="Osei Sekyere J."/>
            <person name="Amoako D.G."/>
        </authorList>
    </citation>
    <scope>NUCLEOTIDE SEQUENCE [LARGE SCALE GENOMIC DNA]</scope>
    <source>
        <strain evidence="2 3">ST62:944112508</strain>
    </source>
</reference>
<proteinExistence type="predicted"/>
<name>A0AA40NDY2_CITFR</name>